<dbReference type="EMBL" id="MLQR01000017">
    <property type="protein sequence ID" value="OIJ14667.1"/>
    <property type="molecule type" value="Genomic_DNA"/>
</dbReference>
<dbReference type="InterPro" id="IPR049492">
    <property type="entry name" value="BD-FAE-like_dom"/>
</dbReference>
<evidence type="ECO:0000313" key="4">
    <source>
        <dbReference type="Proteomes" id="UP000179524"/>
    </source>
</evidence>
<dbReference type="Proteomes" id="UP000179524">
    <property type="component" value="Unassembled WGS sequence"/>
</dbReference>
<keyword evidence="4" id="KW-1185">Reference proteome</keyword>
<protein>
    <submittedName>
        <fullName evidence="3">Alpha/beta hydrolase</fullName>
    </submittedName>
</protein>
<dbReference type="InterPro" id="IPR029058">
    <property type="entry name" value="AB_hydrolase_fold"/>
</dbReference>
<sequence>MSILLWPEGAPFSKGKKEEDIPLLTPFIVEGKEKNGAMIVCPGGGYSHRAKHEGAPICEWLNSIGISAFLLDYRVSPNNHPVPLLDAKRALRYVRYHAEKWEIDEAKIGILGFSAGGHLAATLGTQFDLGDPNSSDPIDKQSCKPDVMVLCYPVISFVEHYHEGSINMLLGEESTEEERMLLSVEKQVTENTPPTFLWHTADDASVPVENSLALSKSLSRHNVPFELHIFQNGRHGLGLATKENLHVAQWTDLCNKWLKKQGY</sequence>
<dbReference type="GO" id="GO:0016787">
    <property type="term" value="F:hydrolase activity"/>
    <property type="evidence" value="ECO:0007669"/>
    <property type="project" value="UniProtKB-KW"/>
</dbReference>
<name>A0A1S2LSL8_9BACI</name>
<dbReference type="InterPro" id="IPR050300">
    <property type="entry name" value="GDXG_lipolytic_enzyme"/>
</dbReference>
<dbReference type="RefSeq" id="WP_071309056.1">
    <property type="nucleotide sequence ID" value="NZ_MLQR01000017.1"/>
</dbReference>
<accession>A0A1S2LSL8</accession>
<evidence type="ECO:0000259" key="2">
    <source>
        <dbReference type="Pfam" id="PF20434"/>
    </source>
</evidence>
<reference evidence="3 4" key="1">
    <citation type="submission" date="2016-10" db="EMBL/GenBank/DDBJ databases">
        <title>Draft genome sequences of four alkaliphilic bacteria belonging to the Anaerobacillus genus.</title>
        <authorList>
            <person name="Bassil N.M."/>
            <person name="Lloyd J.R."/>
        </authorList>
    </citation>
    <scope>NUCLEOTIDE SEQUENCE [LARGE SCALE GENOMIC DNA]</scope>
    <source>
        <strain evidence="3 4">DSM 18345</strain>
    </source>
</reference>
<evidence type="ECO:0000313" key="3">
    <source>
        <dbReference type="EMBL" id="OIJ14667.1"/>
    </source>
</evidence>
<gene>
    <name evidence="3" type="ORF">BKP37_07850</name>
</gene>
<feature type="domain" description="BD-FAE-like" evidence="2">
    <location>
        <begin position="32"/>
        <end position="218"/>
    </location>
</feature>
<proteinExistence type="predicted"/>
<organism evidence="3 4">
    <name type="scientific">Anaerobacillus alkalilacustris</name>
    <dbReference type="NCBI Taxonomy" id="393763"/>
    <lineage>
        <taxon>Bacteria</taxon>
        <taxon>Bacillati</taxon>
        <taxon>Bacillota</taxon>
        <taxon>Bacilli</taxon>
        <taxon>Bacillales</taxon>
        <taxon>Bacillaceae</taxon>
        <taxon>Anaerobacillus</taxon>
    </lineage>
</organism>
<keyword evidence="1 3" id="KW-0378">Hydrolase</keyword>
<dbReference type="SUPFAM" id="SSF53474">
    <property type="entry name" value="alpha/beta-Hydrolases"/>
    <property type="match status" value="1"/>
</dbReference>
<evidence type="ECO:0000256" key="1">
    <source>
        <dbReference type="ARBA" id="ARBA00022801"/>
    </source>
</evidence>
<dbReference type="PANTHER" id="PTHR48081:SF6">
    <property type="entry name" value="PEPTIDASE S9 PROLYL OLIGOPEPTIDASE CATALYTIC DOMAIN-CONTAINING PROTEIN"/>
    <property type="match status" value="1"/>
</dbReference>
<dbReference type="AlphaFoldDB" id="A0A1S2LSL8"/>
<dbReference type="OrthoDB" id="9794725at2"/>
<comment type="caution">
    <text evidence="3">The sequence shown here is derived from an EMBL/GenBank/DDBJ whole genome shotgun (WGS) entry which is preliminary data.</text>
</comment>
<dbReference type="PANTHER" id="PTHR48081">
    <property type="entry name" value="AB HYDROLASE SUPERFAMILY PROTEIN C4A8.06C"/>
    <property type="match status" value="1"/>
</dbReference>
<dbReference type="Gene3D" id="3.40.50.1820">
    <property type="entry name" value="alpha/beta hydrolase"/>
    <property type="match status" value="1"/>
</dbReference>
<dbReference type="Pfam" id="PF20434">
    <property type="entry name" value="BD-FAE"/>
    <property type="match status" value="1"/>
</dbReference>